<accession>A0A382L8A7</accession>
<dbReference type="AlphaFoldDB" id="A0A382L8A7"/>
<dbReference type="SUPFAM" id="SSF48371">
    <property type="entry name" value="ARM repeat"/>
    <property type="match status" value="1"/>
</dbReference>
<proteinExistence type="predicted"/>
<dbReference type="EMBL" id="UINC01084590">
    <property type="protein sequence ID" value="SVC31382.1"/>
    <property type="molecule type" value="Genomic_DNA"/>
</dbReference>
<dbReference type="InterPro" id="IPR016024">
    <property type="entry name" value="ARM-type_fold"/>
</dbReference>
<feature type="non-terminal residue" evidence="1">
    <location>
        <position position="57"/>
    </location>
</feature>
<evidence type="ECO:0000313" key="1">
    <source>
        <dbReference type="EMBL" id="SVC31382.1"/>
    </source>
</evidence>
<reference evidence="1" key="1">
    <citation type="submission" date="2018-05" db="EMBL/GenBank/DDBJ databases">
        <authorList>
            <person name="Lanie J.A."/>
            <person name="Ng W.-L."/>
            <person name="Kazmierczak K.M."/>
            <person name="Andrzejewski T.M."/>
            <person name="Davidsen T.M."/>
            <person name="Wayne K.J."/>
            <person name="Tettelin H."/>
            <person name="Glass J.I."/>
            <person name="Rusch D."/>
            <person name="Podicherti R."/>
            <person name="Tsui H.-C.T."/>
            <person name="Winkler M.E."/>
        </authorList>
    </citation>
    <scope>NUCLEOTIDE SEQUENCE</scope>
</reference>
<feature type="non-terminal residue" evidence="1">
    <location>
        <position position="1"/>
    </location>
</feature>
<evidence type="ECO:0008006" key="2">
    <source>
        <dbReference type="Google" id="ProtNLM"/>
    </source>
</evidence>
<organism evidence="1">
    <name type="scientific">marine metagenome</name>
    <dbReference type="NCBI Taxonomy" id="408172"/>
    <lineage>
        <taxon>unclassified sequences</taxon>
        <taxon>metagenomes</taxon>
        <taxon>ecological metagenomes</taxon>
    </lineage>
</organism>
<gene>
    <name evidence="1" type="ORF">METZ01_LOCUS284236</name>
</gene>
<name>A0A382L8A7_9ZZZZ</name>
<sequence length="57" mass="6773">MPSNPEKNQITHLIRLIDDRDEFVRKRVREQLIKLGEDAIPFLEMAAKTENLEIQRI</sequence>
<protein>
    <recommendedName>
        <fullName evidence="2">HEAT repeat domain-containing protein</fullName>
    </recommendedName>
</protein>